<reference evidence="3 4" key="1">
    <citation type="submission" date="2016-10" db="EMBL/GenBank/DDBJ databases">
        <authorList>
            <person name="Varghese N."/>
            <person name="Submissions S."/>
        </authorList>
    </citation>
    <scope>NUCLEOTIDE SEQUENCE [LARGE SCALE GENOMIC DNA]</scope>
    <source>
        <strain evidence="3 4">DSM 16525</strain>
    </source>
</reference>
<name>A0ABY1CEN1_MYXFU</name>
<feature type="region of interest" description="Disordered" evidence="1">
    <location>
        <begin position="25"/>
        <end position="55"/>
    </location>
</feature>
<keyword evidence="4" id="KW-1185">Reference proteome</keyword>
<sequence length="435" mass="46303">MGGPMKRTWTMVLVSTLLAGALQAGCGQAREEGEPTTRGERSAPSPEATHAPGRDFQAAPLARSGAAVTSGGGKYFAVWGDIRQGGIYGTRVAQDGTVLDPEGLRINVGTSTGFDPAVAFDGTHFFVVWETGEGIEGIRVRTNGTVQGKVFSIIRSGETFGPVRIACSRQVCLVTFTVVGTDESVIHFKRVSPEGVVLPTPDETVSQGFAYAFDGAVTWSSTTKQFLVVWSDARGDTPDENDIHGNRVGESGVILDGTGFPISRSPGLQVTPDVVWTGRRFQVVWADLAGPDANLRGTLVRSDGTVETPGGFDVCVAPGHQRDPRLAHHRSKSLIVWDDTREGSHQIWGTRLGEDGGVWDPGGFRVSGDDTAQAFGPEVTFAGTRFFAIHGAGETAKPGVPHFVLGTRVGHDADIKDTPALPLTLEQRPDTSRRQ</sequence>
<accession>A0ABY1CEN1</accession>
<evidence type="ECO:0000313" key="3">
    <source>
        <dbReference type="EMBL" id="SET97484.1"/>
    </source>
</evidence>
<proteinExistence type="predicted"/>
<dbReference type="Proteomes" id="UP000183760">
    <property type="component" value="Unassembled WGS sequence"/>
</dbReference>
<evidence type="ECO:0008006" key="5">
    <source>
        <dbReference type="Google" id="ProtNLM"/>
    </source>
</evidence>
<comment type="caution">
    <text evidence="3">The sequence shown here is derived from an EMBL/GenBank/DDBJ whole genome shotgun (WGS) entry which is preliminary data.</text>
</comment>
<feature type="region of interest" description="Disordered" evidence="1">
    <location>
        <begin position="415"/>
        <end position="435"/>
    </location>
</feature>
<feature type="compositionally biased region" description="Basic and acidic residues" evidence="1">
    <location>
        <begin position="29"/>
        <end position="41"/>
    </location>
</feature>
<evidence type="ECO:0000256" key="1">
    <source>
        <dbReference type="SAM" id="MobiDB-lite"/>
    </source>
</evidence>
<evidence type="ECO:0000313" key="4">
    <source>
        <dbReference type="Proteomes" id="UP000183760"/>
    </source>
</evidence>
<protein>
    <recommendedName>
        <fullName evidence="5">Lipoprotein</fullName>
    </recommendedName>
</protein>
<gene>
    <name evidence="3" type="ORF">SAMN05443572_104151</name>
</gene>
<evidence type="ECO:0000256" key="2">
    <source>
        <dbReference type="SAM" id="SignalP"/>
    </source>
</evidence>
<organism evidence="3 4">
    <name type="scientific">Myxococcus fulvus</name>
    <dbReference type="NCBI Taxonomy" id="33"/>
    <lineage>
        <taxon>Bacteria</taxon>
        <taxon>Pseudomonadati</taxon>
        <taxon>Myxococcota</taxon>
        <taxon>Myxococcia</taxon>
        <taxon>Myxococcales</taxon>
        <taxon>Cystobacterineae</taxon>
        <taxon>Myxococcaceae</taxon>
        <taxon>Myxococcus</taxon>
    </lineage>
</organism>
<keyword evidence="2" id="KW-0732">Signal</keyword>
<feature type="chain" id="PRO_5045660119" description="Lipoprotein" evidence="2">
    <location>
        <begin position="25"/>
        <end position="435"/>
    </location>
</feature>
<dbReference type="EMBL" id="FOIB01000004">
    <property type="protein sequence ID" value="SET97484.1"/>
    <property type="molecule type" value="Genomic_DNA"/>
</dbReference>
<feature type="signal peptide" evidence="2">
    <location>
        <begin position="1"/>
        <end position="24"/>
    </location>
</feature>